<reference evidence="1" key="1">
    <citation type="submission" date="2020-05" db="EMBL/GenBank/DDBJ databases">
        <authorList>
            <person name="Chiriac C."/>
            <person name="Salcher M."/>
            <person name="Ghai R."/>
            <person name="Kavagutti S V."/>
        </authorList>
    </citation>
    <scope>NUCLEOTIDE SEQUENCE</scope>
</reference>
<evidence type="ECO:0000313" key="1">
    <source>
        <dbReference type="EMBL" id="CAB4907105.1"/>
    </source>
</evidence>
<organism evidence="1">
    <name type="scientific">freshwater metagenome</name>
    <dbReference type="NCBI Taxonomy" id="449393"/>
    <lineage>
        <taxon>unclassified sequences</taxon>
        <taxon>metagenomes</taxon>
        <taxon>ecological metagenomes</taxon>
    </lineage>
</organism>
<accession>A0A6J7GQX4</accession>
<dbReference type="AlphaFoldDB" id="A0A6J7GQX4"/>
<proteinExistence type="predicted"/>
<dbReference type="EMBL" id="CAFBMR010000011">
    <property type="protein sequence ID" value="CAB4907105.1"/>
    <property type="molecule type" value="Genomic_DNA"/>
</dbReference>
<gene>
    <name evidence="1" type="ORF">UFOPK3610_00512</name>
</gene>
<name>A0A6J7GQX4_9ZZZZ</name>
<sequence length="109" mass="11790">MGVVQHFLDDRQIAKHPQLSVEILHSMMQQRLALALRNSRRTAQHQQGHLFGPSPSDCIGHLQTANAISCGGHAKSAKASVGIRSEGSPLLVARDVDGKPFIFKGTKQA</sequence>
<protein>
    <submittedName>
        <fullName evidence="1">Unannotated protein</fullName>
    </submittedName>
</protein>